<dbReference type="EMBL" id="JAWRVI010000027">
    <property type="protein sequence ID" value="KAK4088113.1"/>
    <property type="molecule type" value="Genomic_DNA"/>
</dbReference>
<dbReference type="Proteomes" id="UP001287286">
    <property type="component" value="Unassembled WGS sequence"/>
</dbReference>
<feature type="region of interest" description="Disordered" evidence="3">
    <location>
        <begin position="136"/>
        <end position="163"/>
    </location>
</feature>
<reference evidence="5 6" key="1">
    <citation type="journal article" date="2024" name="Microbiol. Resour. Announc.">
        <title>Genome annotations for the ascomycete fungi Trichoderma harzianum, Trichoderma aggressivum, and Purpureocillium lilacinum.</title>
        <authorList>
            <person name="Beijen E.P.W."/>
            <person name="Ohm R.A."/>
        </authorList>
    </citation>
    <scope>NUCLEOTIDE SEQUENCE [LARGE SCALE GENOMIC DNA]</scope>
    <source>
        <strain evidence="5 6">CBS 150709</strain>
    </source>
</reference>
<evidence type="ECO:0000256" key="3">
    <source>
        <dbReference type="SAM" id="MobiDB-lite"/>
    </source>
</evidence>
<feature type="compositionally biased region" description="Basic and acidic residues" evidence="3">
    <location>
        <begin position="483"/>
        <end position="497"/>
    </location>
</feature>
<evidence type="ECO:0000313" key="5">
    <source>
        <dbReference type="EMBL" id="KAK4088113.1"/>
    </source>
</evidence>
<comment type="subcellular location">
    <subcellularLocation>
        <location evidence="1">Nucleus</location>
    </subcellularLocation>
</comment>
<dbReference type="InterPro" id="IPR039896">
    <property type="entry name" value="Red-like"/>
</dbReference>
<feature type="region of interest" description="Disordered" evidence="3">
    <location>
        <begin position="75"/>
        <end position="116"/>
    </location>
</feature>
<keyword evidence="2" id="KW-0539">Nucleus</keyword>
<feature type="compositionally biased region" description="Pro residues" evidence="3">
    <location>
        <begin position="504"/>
        <end position="513"/>
    </location>
</feature>
<organism evidence="5 6">
    <name type="scientific">Purpureocillium lilacinum</name>
    <name type="common">Paecilomyces lilacinus</name>
    <dbReference type="NCBI Taxonomy" id="33203"/>
    <lineage>
        <taxon>Eukaryota</taxon>
        <taxon>Fungi</taxon>
        <taxon>Dikarya</taxon>
        <taxon>Ascomycota</taxon>
        <taxon>Pezizomycotina</taxon>
        <taxon>Sordariomycetes</taxon>
        <taxon>Hypocreomycetidae</taxon>
        <taxon>Hypocreales</taxon>
        <taxon>Ophiocordycipitaceae</taxon>
        <taxon>Purpureocillium</taxon>
    </lineage>
</organism>
<feature type="compositionally biased region" description="Basic and acidic residues" evidence="3">
    <location>
        <begin position="561"/>
        <end position="575"/>
    </location>
</feature>
<name>A0ABR0BXE6_PURLI</name>
<keyword evidence="6" id="KW-1185">Reference proteome</keyword>
<evidence type="ECO:0000256" key="2">
    <source>
        <dbReference type="ARBA" id="ARBA00023242"/>
    </source>
</evidence>
<evidence type="ECO:0000256" key="1">
    <source>
        <dbReference type="ARBA" id="ARBA00004123"/>
    </source>
</evidence>
<feature type="domain" description="RED-like N-terminal" evidence="4">
    <location>
        <begin position="200"/>
        <end position="328"/>
    </location>
</feature>
<gene>
    <name evidence="5" type="ORF">Purlil1_7592</name>
</gene>
<evidence type="ECO:0000259" key="4">
    <source>
        <dbReference type="Pfam" id="PF07808"/>
    </source>
</evidence>
<dbReference type="Pfam" id="PF07808">
    <property type="entry name" value="RED_N"/>
    <property type="match status" value="1"/>
</dbReference>
<proteinExistence type="predicted"/>
<feature type="compositionally biased region" description="Basic and acidic residues" evidence="3">
    <location>
        <begin position="106"/>
        <end position="116"/>
    </location>
</feature>
<accession>A0ABR0BXE6</accession>
<sequence>MKHRRGLSVCVLFQKLKTSDQLAIQNRTISRCRRRGEELKWWRDIERNADRVKWSTGRRAFHTSSRDFLLALQPARPPPARATGATPHPQPRRQGCPFRNNLQRRTLADNRPKDHGRCVARAAMNNEQFRKLIAANGASPSGSKNGPSPPSAGASNSSGAALGSRQRAFVPMTPRSVGNAQADFARQMAERNQALRPQKKHKTSVPKGSKLAAGYVDRAQQRQDEAEDDREERLKALDQALKSGEIDRETYDKRRFNIAGGSLDSTHLVKGLDFKLLERIRRGEDVYGNKPKNEPAEDEEPAEDDIDEAFNDLEHQEVHAIEREKTQKKGQFSTVAVEPGKKRSRNQILAELKAAREAAKAQQQSSLGSKFKKIGGVKQKPGTRIERDAKGREVLIIVDEDGNEKRKVRKLQAVEDEEPAEPKQDLSMPDPTAKPLGMEVPEEFRKREVPEEDKDFDIFAGVGDDYDPLAGMDESDSDSSGSDEEKPKKEPADKPPKSTDAAMMPPPPEPAGPAAPRNYFKDSKTGLLSQQAAKGPSMSDAEMMAAIKRAAALRPIEAEEDAKAKEAARAMEERRKRLLQSSARDDEDLDMGFGTSRYEDEEDFDDDKVKLSTWGGDDGGDGGEGQARGGQKRKRGPKKRKGDANSAADVLRIMEQRKK</sequence>
<comment type="caution">
    <text evidence="5">The sequence shown here is derived from an EMBL/GenBank/DDBJ whole genome shotgun (WGS) entry which is preliminary data.</text>
</comment>
<feature type="region of interest" description="Disordered" evidence="3">
    <location>
        <begin position="321"/>
        <end position="341"/>
    </location>
</feature>
<protein>
    <recommendedName>
        <fullName evidence="4">RED-like N-terminal domain-containing protein</fullName>
    </recommendedName>
</protein>
<feature type="compositionally biased region" description="Basic residues" evidence="3">
    <location>
        <begin position="630"/>
        <end position="641"/>
    </location>
</feature>
<feature type="region of interest" description="Disordered" evidence="3">
    <location>
        <begin position="553"/>
        <end position="659"/>
    </location>
</feature>
<evidence type="ECO:0000313" key="6">
    <source>
        <dbReference type="Proteomes" id="UP001287286"/>
    </source>
</evidence>
<feature type="region of interest" description="Disordered" evidence="3">
    <location>
        <begin position="360"/>
        <end position="386"/>
    </location>
</feature>
<dbReference type="PANTHER" id="PTHR12765">
    <property type="entry name" value="RED PROTEIN IK FACTOR CYTOKINE IK"/>
    <property type="match status" value="1"/>
</dbReference>
<dbReference type="InterPro" id="IPR012916">
    <property type="entry name" value="RED_N"/>
</dbReference>
<feature type="region of interest" description="Disordered" evidence="3">
    <location>
        <begin position="400"/>
        <end position="540"/>
    </location>
</feature>